<feature type="domain" description="CCHC-type" evidence="7">
    <location>
        <begin position="288"/>
        <end position="304"/>
    </location>
</feature>
<evidence type="ECO:0000313" key="9">
    <source>
        <dbReference type="EMBL" id="CAH9090250.1"/>
    </source>
</evidence>
<keyword evidence="5" id="KW-0863">Zinc-finger</keyword>
<dbReference type="InterPro" id="IPR013103">
    <property type="entry name" value="RVT_2"/>
</dbReference>
<dbReference type="Pfam" id="PF13976">
    <property type="entry name" value="gag_pre-integrs"/>
    <property type="match status" value="1"/>
</dbReference>
<evidence type="ECO:0000256" key="1">
    <source>
        <dbReference type="ARBA" id="ARBA00022670"/>
    </source>
</evidence>
<dbReference type="InterPro" id="IPR036397">
    <property type="entry name" value="RNaseH_sf"/>
</dbReference>
<dbReference type="GO" id="GO:0008270">
    <property type="term" value="F:zinc ion binding"/>
    <property type="evidence" value="ECO:0007669"/>
    <property type="project" value="UniProtKB-KW"/>
</dbReference>
<feature type="domain" description="Integrase catalytic" evidence="8">
    <location>
        <begin position="525"/>
        <end position="691"/>
    </location>
</feature>
<evidence type="ECO:0000256" key="4">
    <source>
        <dbReference type="ARBA" id="ARBA00022801"/>
    </source>
</evidence>
<dbReference type="GO" id="GO:0006508">
    <property type="term" value="P:proteolysis"/>
    <property type="evidence" value="ECO:0007669"/>
    <property type="project" value="UniProtKB-KW"/>
</dbReference>
<reference evidence="9" key="1">
    <citation type="submission" date="2022-07" db="EMBL/GenBank/DDBJ databases">
        <authorList>
            <person name="Macas J."/>
            <person name="Novak P."/>
            <person name="Neumann P."/>
        </authorList>
    </citation>
    <scope>NUCLEOTIDE SEQUENCE</scope>
</reference>
<keyword evidence="3" id="KW-0064">Aspartyl protease</keyword>
<keyword evidence="10" id="KW-1185">Reference proteome</keyword>
<evidence type="ECO:0000259" key="8">
    <source>
        <dbReference type="PROSITE" id="PS50994"/>
    </source>
</evidence>
<feature type="compositionally biased region" description="Basic and acidic residues" evidence="6">
    <location>
        <begin position="222"/>
        <end position="243"/>
    </location>
</feature>
<dbReference type="PROSITE" id="PS50158">
    <property type="entry name" value="ZF_CCHC"/>
    <property type="match status" value="1"/>
</dbReference>
<dbReference type="OrthoDB" id="1306064at2759"/>
<evidence type="ECO:0000256" key="3">
    <source>
        <dbReference type="ARBA" id="ARBA00022750"/>
    </source>
</evidence>
<sequence>MNSNGLVPFQFPRLTKDNYSSWCIRMKALLGSQDAWEIVEKGYEEPQDDATLNQSQRDSLQKSRRKDQQALTLIYQCLDEAMFEKVSNATTSKEAWEILHNSFKGVDKVKRIRLQTLRGEFEQLKMKYSESISDYFSRVLVIVNEMKRNGEELKDITVIEKILRSLTKDYDYIVVAIEESKDLESMTIDQLMGSLQVHEERVVRNKSDESLEHSLYSKLSFKERGENRGEERGQRGRGYDRGRGARGRGGRGRGYTNFNNEERIQYTQASRGRGRGSKPQRYEKSQLKCYNCNKYGHYAYECKRSNHVKEEAHLMEMNNEVELTLLMANHEEQTKKSTWYLDTGASNHMTGDKSMFVKVEQTQGHVTFGDESKVEVNGKGNVLIRLNDGSHQFISDVYYVPNLKTNILSMGQLLEKDYDIHLKNRSLSLRDNNGRLVAKVPMTRNRMFLLDIQRDQAICLKSCLKDESWIWHLRYGHLNFGGLKMLSSKGMVKGLPFINHPDQLCEGCLFGKQSRKPFPKEVTSRSKEPLELVHTDLCGPITPCSHGKSKYFLTFIDDYSRKTWVYFLKQKSEAFEAFKKFKALIEKESGYSIKAMRSDRGGEFTSKEFNQFCEDNGIRRPMTVPRTPQQNGVAERKNRTILNMARSMLKTKNMPKDFWAEAVDCAVYLQNRCPMKSLDGKTPQEAWHGGKPGVSHLRVFGCIAYAHVPDQTRSKLDDKSEKFIFIGYDKHSKGYKLYNPDFKKLIISRDVEFDEEGSWDWSIGDKEDYSLLPLMEYEEEVEENHENTTPPPSPTQAQASSPSSDEREIPRMRSIEELYEVTQNLNSNDELTLFCLFGDCEPLSFQEATRNKKWRDAMDDEIKSIVKNKTWELATLPPKHKAIGVKWVFKIKKNAKGEVEKYKARLVAKGYAQRHGIDYEEVFAPVARLETIRLIIAFAAHNKWKIHQMDVKSAFLNGFLEEEVYIEQPEGYKVKGQEGKVLRLSKALYGLKQAPRAWNSRIDQYFQANGFVKCPQEHALYIKKNHQGDILLVCIYVDDLIFTGNNMTMFDEFKQVMTKEFEMTDIGLMSYYLGIEVKQMDDGIFITQEGYTREVLKKFNMEDSKPVSTPVESGLKLSRYDKGKLIDPTYFKSLVGSLRYLTCTRPDILFGVGLVSRFMEAPTTPHLKAAKRILRYLKGTTEYGLFYSSSDEFKLVGYSDSDWCGDIDDRKRTTGFVFYMGNTAFTWVSKKQPIVTLSTCEAEYVAATSSVCHAIWLRYILQALSMSQEEATTIFVDNKSAIALAKNPVFHDRSKHIDTRYHFIRGKITEKEVQVEYVKTQDQVADILTKPLKHDVFAKMRNLLGVAKSSLRGDVRN</sequence>
<evidence type="ECO:0000256" key="5">
    <source>
        <dbReference type="PROSITE-ProRule" id="PRU00047"/>
    </source>
</evidence>
<accession>A0A9P1EA87</accession>
<dbReference type="SMART" id="SM00343">
    <property type="entry name" value="ZnF_C2HC"/>
    <property type="match status" value="1"/>
</dbReference>
<dbReference type="CDD" id="cd09272">
    <property type="entry name" value="RNase_HI_RT_Ty1"/>
    <property type="match status" value="1"/>
</dbReference>
<feature type="region of interest" description="Disordered" evidence="6">
    <location>
        <begin position="222"/>
        <end position="282"/>
    </location>
</feature>
<organism evidence="9 10">
    <name type="scientific">Cuscuta europaea</name>
    <name type="common">European dodder</name>
    <dbReference type="NCBI Taxonomy" id="41803"/>
    <lineage>
        <taxon>Eukaryota</taxon>
        <taxon>Viridiplantae</taxon>
        <taxon>Streptophyta</taxon>
        <taxon>Embryophyta</taxon>
        <taxon>Tracheophyta</taxon>
        <taxon>Spermatophyta</taxon>
        <taxon>Magnoliopsida</taxon>
        <taxon>eudicotyledons</taxon>
        <taxon>Gunneridae</taxon>
        <taxon>Pentapetalae</taxon>
        <taxon>asterids</taxon>
        <taxon>lamiids</taxon>
        <taxon>Solanales</taxon>
        <taxon>Convolvulaceae</taxon>
        <taxon>Cuscuteae</taxon>
        <taxon>Cuscuta</taxon>
        <taxon>Cuscuta subgen. Cuscuta</taxon>
    </lineage>
</organism>
<dbReference type="InterPro" id="IPR025724">
    <property type="entry name" value="GAG-pre-integrase_dom"/>
</dbReference>
<name>A0A9P1EA87_CUSEU</name>
<dbReference type="SUPFAM" id="SSF57756">
    <property type="entry name" value="Retrovirus zinc finger-like domains"/>
    <property type="match status" value="1"/>
</dbReference>
<proteinExistence type="predicted"/>
<dbReference type="EMBL" id="CAMAPE010000022">
    <property type="protein sequence ID" value="CAH9090250.1"/>
    <property type="molecule type" value="Genomic_DNA"/>
</dbReference>
<dbReference type="InterPro" id="IPR001878">
    <property type="entry name" value="Znf_CCHC"/>
</dbReference>
<evidence type="ECO:0000256" key="6">
    <source>
        <dbReference type="SAM" id="MobiDB-lite"/>
    </source>
</evidence>
<dbReference type="SUPFAM" id="SSF56672">
    <property type="entry name" value="DNA/RNA polymerases"/>
    <property type="match status" value="1"/>
</dbReference>
<keyword evidence="4" id="KW-0378">Hydrolase</keyword>
<dbReference type="InterPro" id="IPR036875">
    <property type="entry name" value="Znf_CCHC_sf"/>
</dbReference>
<keyword evidence="2" id="KW-0479">Metal-binding</keyword>
<dbReference type="Gene3D" id="4.10.60.10">
    <property type="entry name" value="Zinc finger, CCHC-type"/>
    <property type="match status" value="1"/>
</dbReference>
<gene>
    <name evidence="9" type="ORF">CEURO_LOCUS11165</name>
</gene>
<comment type="caution">
    <text evidence="9">The sequence shown here is derived from an EMBL/GenBank/DDBJ whole genome shotgun (WGS) entry which is preliminary data.</text>
</comment>
<dbReference type="GO" id="GO:0015074">
    <property type="term" value="P:DNA integration"/>
    <property type="evidence" value="ECO:0007669"/>
    <property type="project" value="InterPro"/>
</dbReference>
<evidence type="ECO:0000256" key="2">
    <source>
        <dbReference type="ARBA" id="ARBA00022723"/>
    </source>
</evidence>
<dbReference type="Pfam" id="PF14223">
    <property type="entry name" value="Retrotran_gag_2"/>
    <property type="match status" value="1"/>
</dbReference>
<dbReference type="PANTHER" id="PTHR42648:SF18">
    <property type="entry name" value="RETROTRANSPOSON, UNCLASSIFIED-LIKE PROTEIN"/>
    <property type="match status" value="1"/>
</dbReference>
<keyword evidence="1" id="KW-0645">Protease</keyword>
<dbReference type="Pfam" id="PF00665">
    <property type="entry name" value="rve"/>
    <property type="match status" value="1"/>
</dbReference>
<dbReference type="Pfam" id="PF25597">
    <property type="entry name" value="SH3_retrovirus"/>
    <property type="match status" value="1"/>
</dbReference>
<evidence type="ECO:0000313" key="10">
    <source>
        <dbReference type="Proteomes" id="UP001152484"/>
    </source>
</evidence>
<keyword evidence="5" id="KW-0862">Zinc</keyword>
<dbReference type="PROSITE" id="PS50994">
    <property type="entry name" value="INTEGRASE"/>
    <property type="match status" value="1"/>
</dbReference>
<dbReference type="SUPFAM" id="SSF53098">
    <property type="entry name" value="Ribonuclease H-like"/>
    <property type="match status" value="1"/>
</dbReference>
<protein>
    <submittedName>
        <fullName evidence="9">Uncharacterized protein</fullName>
    </submittedName>
</protein>
<dbReference type="InterPro" id="IPR043502">
    <property type="entry name" value="DNA/RNA_pol_sf"/>
</dbReference>
<dbReference type="Proteomes" id="UP001152484">
    <property type="component" value="Unassembled WGS sequence"/>
</dbReference>
<dbReference type="Pfam" id="PF22936">
    <property type="entry name" value="Pol_BBD"/>
    <property type="match status" value="1"/>
</dbReference>
<dbReference type="InterPro" id="IPR057670">
    <property type="entry name" value="SH3_retrovirus"/>
</dbReference>
<evidence type="ECO:0000259" key="7">
    <source>
        <dbReference type="PROSITE" id="PS50158"/>
    </source>
</evidence>
<dbReference type="InterPro" id="IPR039537">
    <property type="entry name" value="Retrotran_Ty1/copia-like"/>
</dbReference>
<dbReference type="InterPro" id="IPR054722">
    <property type="entry name" value="PolX-like_BBD"/>
</dbReference>
<dbReference type="GO" id="GO:0003676">
    <property type="term" value="F:nucleic acid binding"/>
    <property type="evidence" value="ECO:0007669"/>
    <property type="project" value="InterPro"/>
</dbReference>
<dbReference type="Gene3D" id="3.30.420.10">
    <property type="entry name" value="Ribonuclease H-like superfamily/Ribonuclease H"/>
    <property type="match status" value="1"/>
</dbReference>
<dbReference type="Pfam" id="PF00098">
    <property type="entry name" value="zf-CCHC"/>
    <property type="match status" value="1"/>
</dbReference>
<dbReference type="PANTHER" id="PTHR42648">
    <property type="entry name" value="TRANSPOSASE, PUTATIVE-RELATED"/>
    <property type="match status" value="1"/>
</dbReference>
<dbReference type="Pfam" id="PF07727">
    <property type="entry name" value="RVT_2"/>
    <property type="match status" value="1"/>
</dbReference>
<dbReference type="InterPro" id="IPR012337">
    <property type="entry name" value="RNaseH-like_sf"/>
</dbReference>
<dbReference type="GO" id="GO:0004190">
    <property type="term" value="F:aspartic-type endopeptidase activity"/>
    <property type="evidence" value="ECO:0007669"/>
    <property type="project" value="UniProtKB-KW"/>
</dbReference>
<feature type="region of interest" description="Disordered" evidence="6">
    <location>
        <begin position="779"/>
        <end position="808"/>
    </location>
</feature>
<dbReference type="InterPro" id="IPR001584">
    <property type="entry name" value="Integrase_cat-core"/>
</dbReference>